<accession>A0ABV4NTA9</accession>
<evidence type="ECO:0000313" key="1">
    <source>
        <dbReference type="EMBL" id="MFA0792660.1"/>
    </source>
</evidence>
<proteinExistence type="predicted"/>
<name>A0ABV4NTA9_9GAMM</name>
<reference evidence="1 2" key="1">
    <citation type="submission" date="2024-08" db="EMBL/GenBank/DDBJ databases">
        <authorList>
            <person name="Ishaq N."/>
        </authorList>
    </citation>
    <scope>NUCLEOTIDE SEQUENCE [LARGE SCALE GENOMIC DNA]</scope>
    <source>
        <strain evidence="1 2">JCM 30400</strain>
    </source>
</reference>
<sequence>MAQLQYRLLFFYQASRIEKMPLLQILWRKCCYACFAMLVLVLSTGCDNFSPLEGHSPVEDEFSKLAADERILFKPGMEENALLVQKILDDQIKLIEGVHDKPFSKKVTVHICDTRECFNSYTGLKGGILAAVTSNGLFLSSYVISNEDYPIWLAHELSHLHLFQQVSIFKATFIPQWYHDGLAAFASKGGGATRVSKEQALASIRSGNHIVAADKGAFFSTRWPLNYPPSEDAWTQQHMNYRQASLFYEFIHPRGGIKLLRAIEHGEKFGNAFLSVYGKTPEEMFRQFKAEISPNESQ</sequence>
<dbReference type="Proteomes" id="UP001569414">
    <property type="component" value="Unassembled WGS sequence"/>
</dbReference>
<keyword evidence="2" id="KW-1185">Reference proteome</keyword>
<gene>
    <name evidence="1" type="ORF">ACCI51_19165</name>
</gene>
<organism evidence="1 2">
    <name type="scientific">Microbulbifer echini</name>
    <dbReference type="NCBI Taxonomy" id="1529067"/>
    <lineage>
        <taxon>Bacteria</taxon>
        <taxon>Pseudomonadati</taxon>
        <taxon>Pseudomonadota</taxon>
        <taxon>Gammaproteobacteria</taxon>
        <taxon>Cellvibrionales</taxon>
        <taxon>Microbulbiferaceae</taxon>
        <taxon>Microbulbifer</taxon>
    </lineage>
</organism>
<dbReference type="RefSeq" id="WP_371845036.1">
    <property type="nucleotide sequence ID" value="NZ_JBGMEL010000037.1"/>
</dbReference>
<evidence type="ECO:0008006" key="3">
    <source>
        <dbReference type="Google" id="ProtNLM"/>
    </source>
</evidence>
<protein>
    <recommendedName>
        <fullName evidence="3">DUF4157 domain-containing protein</fullName>
    </recommendedName>
</protein>
<dbReference type="EMBL" id="JBGMEL010000037">
    <property type="protein sequence ID" value="MFA0792660.1"/>
    <property type="molecule type" value="Genomic_DNA"/>
</dbReference>
<evidence type="ECO:0000313" key="2">
    <source>
        <dbReference type="Proteomes" id="UP001569414"/>
    </source>
</evidence>
<comment type="caution">
    <text evidence="1">The sequence shown here is derived from an EMBL/GenBank/DDBJ whole genome shotgun (WGS) entry which is preliminary data.</text>
</comment>